<gene>
    <name evidence="2" type="ORF">ENT17_09045</name>
</gene>
<proteinExistence type="predicted"/>
<dbReference type="InterPro" id="IPR037401">
    <property type="entry name" value="SnoaL-like"/>
</dbReference>
<dbReference type="Pfam" id="PF12680">
    <property type="entry name" value="SnoaL_2"/>
    <property type="match status" value="1"/>
</dbReference>
<dbReference type="InterPro" id="IPR032710">
    <property type="entry name" value="NTF2-like_dom_sf"/>
</dbReference>
<dbReference type="AlphaFoldDB" id="A0A7C4Q2A9"/>
<name>A0A7C4Q2A9_9CHLR</name>
<accession>A0A7C4Q2A9</accession>
<protein>
    <submittedName>
        <fullName evidence="2">Nuclear transport factor 2 family protein</fullName>
    </submittedName>
</protein>
<organism evidence="2">
    <name type="scientific">Bellilinea caldifistulae</name>
    <dbReference type="NCBI Taxonomy" id="360411"/>
    <lineage>
        <taxon>Bacteria</taxon>
        <taxon>Bacillati</taxon>
        <taxon>Chloroflexota</taxon>
        <taxon>Anaerolineae</taxon>
        <taxon>Anaerolineales</taxon>
        <taxon>Anaerolineaceae</taxon>
        <taxon>Bellilinea</taxon>
    </lineage>
</organism>
<dbReference type="Gene3D" id="3.10.450.50">
    <property type="match status" value="1"/>
</dbReference>
<evidence type="ECO:0000313" key="2">
    <source>
        <dbReference type="EMBL" id="HGS87751.1"/>
    </source>
</evidence>
<dbReference type="EMBL" id="DSXR01000092">
    <property type="protein sequence ID" value="HGS87751.1"/>
    <property type="molecule type" value="Genomic_DNA"/>
</dbReference>
<evidence type="ECO:0000259" key="1">
    <source>
        <dbReference type="Pfam" id="PF12680"/>
    </source>
</evidence>
<reference evidence="2" key="1">
    <citation type="journal article" date="2020" name="mSystems">
        <title>Genome- and Community-Level Interaction Insights into Carbon Utilization and Element Cycling Functions of Hydrothermarchaeota in Hydrothermal Sediment.</title>
        <authorList>
            <person name="Zhou Z."/>
            <person name="Liu Y."/>
            <person name="Xu W."/>
            <person name="Pan J."/>
            <person name="Luo Z.H."/>
            <person name="Li M."/>
        </authorList>
    </citation>
    <scope>NUCLEOTIDE SEQUENCE [LARGE SCALE GENOMIC DNA]</scope>
    <source>
        <strain evidence="2">SpSt-556</strain>
    </source>
</reference>
<dbReference type="SUPFAM" id="SSF54427">
    <property type="entry name" value="NTF2-like"/>
    <property type="match status" value="1"/>
</dbReference>
<feature type="domain" description="SnoaL-like" evidence="1">
    <location>
        <begin position="13"/>
        <end position="117"/>
    </location>
</feature>
<sequence>MRLAKVESALRVVLAFNEAFNRHDVSGMMERMSEDCLFENTHPAPDGTLYKGRPAVMRFWQEFFEQSPQAQIEIEEIFGLGERCVMRWKYSWVDTQGRKGHVRGVDVYRVRDGLICEKLSYVKG</sequence>
<comment type="caution">
    <text evidence="2">The sequence shown here is derived from an EMBL/GenBank/DDBJ whole genome shotgun (WGS) entry which is preliminary data.</text>
</comment>